<organism evidence="1 2">
    <name type="scientific">Candidatus Amesbacteria bacterium GW2011_GWA1_47_16</name>
    <dbReference type="NCBI Taxonomy" id="1618353"/>
    <lineage>
        <taxon>Bacteria</taxon>
        <taxon>Candidatus Amesiibacteriota</taxon>
    </lineage>
</organism>
<dbReference type="EMBL" id="LCNV01000049">
    <property type="protein sequence ID" value="KKU62407.1"/>
    <property type="molecule type" value="Genomic_DNA"/>
</dbReference>
<proteinExistence type="predicted"/>
<protein>
    <submittedName>
        <fullName evidence="1">Uncharacterized protein</fullName>
    </submittedName>
</protein>
<gene>
    <name evidence="1" type="ORF">UX87_C0049G0008</name>
</gene>
<comment type="caution">
    <text evidence="1">The sequence shown here is derived from an EMBL/GenBank/DDBJ whole genome shotgun (WGS) entry which is preliminary data.</text>
</comment>
<accession>A0A0G1RZ82</accession>
<dbReference type="AlphaFoldDB" id="A0A0G1RZ82"/>
<dbReference type="Proteomes" id="UP000034364">
    <property type="component" value="Unassembled WGS sequence"/>
</dbReference>
<evidence type="ECO:0000313" key="2">
    <source>
        <dbReference type="Proteomes" id="UP000034364"/>
    </source>
</evidence>
<sequence length="90" mass="10566">MVKECKAVQNHHDYYVGKMRRRKLAPEEIYNLELARIREKAGLVKPLEGSSLDPVLFFFSTLRLKIGRLIYGEEKYLPKLEDAEDRTRGK</sequence>
<evidence type="ECO:0000313" key="1">
    <source>
        <dbReference type="EMBL" id="KKU62407.1"/>
    </source>
</evidence>
<name>A0A0G1RZ82_9BACT</name>
<reference evidence="1 2" key="1">
    <citation type="journal article" date="2015" name="Nature">
        <title>rRNA introns, odd ribosomes, and small enigmatic genomes across a large radiation of phyla.</title>
        <authorList>
            <person name="Brown C.T."/>
            <person name="Hug L.A."/>
            <person name="Thomas B.C."/>
            <person name="Sharon I."/>
            <person name="Castelle C.J."/>
            <person name="Singh A."/>
            <person name="Wilkins M.J."/>
            <person name="Williams K.H."/>
            <person name="Banfield J.F."/>
        </authorList>
    </citation>
    <scope>NUCLEOTIDE SEQUENCE [LARGE SCALE GENOMIC DNA]</scope>
</reference>